<keyword evidence="1" id="KW-0812">Transmembrane</keyword>
<feature type="transmembrane region" description="Helical" evidence="1">
    <location>
        <begin position="7"/>
        <end position="25"/>
    </location>
</feature>
<proteinExistence type="predicted"/>
<reference evidence="2" key="1">
    <citation type="journal article" date="2014" name="Front. Microbiol.">
        <title>High frequency of phylogenetically diverse reductive dehalogenase-homologous genes in deep subseafloor sedimentary metagenomes.</title>
        <authorList>
            <person name="Kawai M."/>
            <person name="Futagami T."/>
            <person name="Toyoda A."/>
            <person name="Takaki Y."/>
            <person name="Nishi S."/>
            <person name="Hori S."/>
            <person name="Arai W."/>
            <person name="Tsubouchi T."/>
            <person name="Morono Y."/>
            <person name="Uchiyama I."/>
            <person name="Ito T."/>
            <person name="Fujiyama A."/>
            <person name="Inagaki F."/>
            <person name="Takami H."/>
        </authorList>
    </citation>
    <scope>NUCLEOTIDE SEQUENCE</scope>
    <source>
        <strain evidence="2">Expedition CK06-06</strain>
    </source>
</reference>
<accession>X1SZ13</accession>
<protein>
    <submittedName>
        <fullName evidence="2">Uncharacterized protein</fullName>
    </submittedName>
</protein>
<name>X1SZ13_9ZZZZ</name>
<organism evidence="2">
    <name type="scientific">marine sediment metagenome</name>
    <dbReference type="NCBI Taxonomy" id="412755"/>
    <lineage>
        <taxon>unclassified sequences</taxon>
        <taxon>metagenomes</taxon>
        <taxon>ecological metagenomes</taxon>
    </lineage>
</organism>
<gene>
    <name evidence="2" type="ORF">S12H4_14226</name>
</gene>
<comment type="caution">
    <text evidence="2">The sequence shown here is derived from an EMBL/GenBank/DDBJ whole genome shotgun (WGS) entry which is preliminary data.</text>
</comment>
<sequence length="61" mass="6697">MKWQPKDVIALVVIIGAIMLLAMGIDSLVGWTLLGIVGAYYGIDLTPWLKVGRNQKGKKEN</sequence>
<evidence type="ECO:0000313" key="2">
    <source>
        <dbReference type="EMBL" id="GAI80575.1"/>
    </source>
</evidence>
<dbReference type="AlphaFoldDB" id="X1SZ13"/>
<feature type="transmembrane region" description="Helical" evidence="1">
    <location>
        <begin position="31"/>
        <end position="49"/>
    </location>
</feature>
<dbReference type="EMBL" id="BARW01006776">
    <property type="protein sequence ID" value="GAI80575.1"/>
    <property type="molecule type" value="Genomic_DNA"/>
</dbReference>
<evidence type="ECO:0000256" key="1">
    <source>
        <dbReference type="SAM" id="Phobius"/>
    </source>
</evidence>
<keyword evidence="1" id="KW-1133">Transmembrane helix</keyword>
<keyword evidence="1" id="KW-0472">Membrane</keyword>